<organism evidence="2 3">
    <name type="scientific">Mycena venus</name>
    <dbReference type="NCBI Taxonomy" id="2733690"/>
    <lineage>
        <taxon>Eukaryota</taxon>
        <taxon>Fungi</taxon>
        <taxon>Dikarya</taxon>
        <taxon>Basidiomycota</taxon>
        <taxon>Agaricomycotina</taxon>
        <taxon>Agaricomycetes</taxon>
        <taxon>Agaricomycetidae</taxon>
        <taxon>Agaricales</taxon>
        <taxon>Marasmiineae</taxon>
        <taxon>Mycenaceae</taxon>
        <taxon>Mycena</taxon>
    </lineage>
</organism>
<evidence type="ECO:0000313" key="3">
    <source>
        <dbReference type="Proteomes" id="UP000620124"/>
    </source>
</evidence>
<keyword evidence="3" id="KW-1185">Reference proteome</keyword>
<name>A0A8H7DBH3_9AGAR</name>
<gene>
    <name evidence="2" type="ORF">MVEN_00154900</name>
</gene>
<evidence type="ECO:0000256" key="1">
    <source>
        <dbReference type="SAM" id="MobiDB-lite"/>
    </source>
</evidence>
<dbReference type="AlphaFoldDB" id="A0A8H7DBH3"/>
<accession>A0A8H7DBH3</accession>
<comment type="caution">
    <text evidence="2">The sequence shown here is derived from an EMBL/GenBank/DDBJ whole genome shotgun (WGS) entry which is preliminary data.</text>
</comment>
<dbReference type="Proteomes" id="UP000620124">
    <property type="component" value="Unassembled WGS sequence"/>
</dbReference>
<proteinExistence type="predicted"/>
<dbReference type="EMBL" id="JACAZI010000002">
    <property type="protein sequence ID" value="KAF7368335.1"/>
    <property type="molecule type" value="Genomic_DNA"/>
</dbReference>
<feature type="region of interest" description="Disordered" evidence="1">
    <location>
        <begin position="1"/>
        <end position="32"/>
    </location>
</feature>
<protein>
    <submittedName>
        <fullName evidence="2">Uncharacterized protein</fullName>
    </submittedName>
</protein>
<feature type="compositionally biased region" description="Basic residues" evidence="1">
    <location>
        <begin position="9"/>
        <end position="19"/>
    </location>
</feature>
<sequence>MPGWGGGAHLRHRHHHWRYRPGGSTNLRERDDKPAVKTFLPAAKLWSDFSAHNDPFRSVHTKPAPQRRVRRFRPRRRPGDAAHDLEGVWVQSGVVERGGGQGPSGLAVSFCRGGMGATVGKALAAKDADAGVMLSGLECA</sequence>
<evidence type="ECO:0000313" key="2">
    <source>
        <dbReference type="EMBL" id="KAF7368335.1"/>
    </source>
</evidence>
<reference evidence="2" key="1">
    <citation type="submission" date="2020-05" db="EMBL/GenBank/DDBJ databases">
        <title>Mycena genomes resolve the evolution of fungal bioluminescence.</title>
        <authorList>
            <person name="Tsai I.J."/>
        </authorList>
    </citation>
    <scope>NUCLEOTIDE SEQUENCE</scope>
    <source>
        <strain evidence="2">CCC161011</strain>
    </source>
</reference>